<dbReference type="EMBL" id="KN846973">
    <property type="protein sequence ID" value="KIW78408.1"/>
    <property type="molecule type" value="Genomic_DNA"/>
</dbReference>
<name>A0A0D2GCJ8_9EURO</name>
<dbReference type="Proteomes" id="UP000053029">
    <property type="component" value="Unassembled WGS sequence"/>
</dbReference>
<proteinExistence type="predicted"/>
<evidence type="ECO:0000313" key="1">
    <source>
        <dbReference type="EMBL" id="KIW78408.1"/>
    </source>
</evidence>
<dbReference type="PANTHER" id="PTHR36124:SF4">
    <property type="entry name" value="ER-BOUND OXYGENASE MPAB_MPAB'_RUBBER OXYGENASE CATALYTIC DOMAIN-CONTAINING PROTEIN"/>
    <property type="match status" value="1"/>
</dbReference>
<reference evidence="1 2" key="1">
    <citation type="submission" date="2015-01" db="EMBL/GenBank/DDBJ databases">
        <title>The Genome Sequence of Fonsecaea pedrosoi CBS 271.37.</title>
        <authorList>
            <consortium name="The Broad Institute Genomics Platform"/>
            <person name="Cuomo C."/>
            <person name="de Hoog S."/>
            <person name="Gorbushina A."/>
            <person name="Stielow B."/>
            <person name="Teixiera M."/>
            <person name="Abouelleil A."/>
            <person name="Chapman S.B."/>
            <person name="Priest M."/>
            <person name="Young S.K."/>
            <person name="Wortman J."/>
            <person name="Nusbaum C."/>
            <person name="Birren B."/>
        </authorList>
    </citation>
    <scope>NUCLEOTIDE SEQUENCE [LARGE SCALE GENOMIC DNA]</scope>
    <source>
        <strain evidence="1 2">CBS 271.37</strain>
    </source>
</reference>
<dbReference type="GeneID" id="25307734"/>
<organism evidence="1 2">
    <name type="scientific">Fonsecaea pedrosoi CBS 271.37</name>
    <dbReference type="NCBI Taxonomy" id="1442368"/>
    <lineage>
        <taxon>Eukaryota</taxon>
        <taxon>Fungi</taxon>
        <taxon>Dikarya</taxon>
        <taxon>Ascomycota</taxon>
        <taxon>Pezizomycotina</taxon>
        <taxon>Eurotiomycetes</taxon>
        <taxon>Chaetothyriomycetidae</taxon>
        <taxon>Chaetothyriales</taxon>
        <taxon>Herpotrichiellaceae</taxon>
        <taxon>Fonsecaea</taxon>
    </lineage>
</organism>
<dbReference type="VEuPathDB" id="FungiDB:Z517_08244"/>
<dbReference type="InterPro" id="IPR046366">
    <property type="entry name" value="MPAB"/>
</dbReference>
<dbReference type="AlphaFoldDB" id="A0A0D2GCJ8"/>
<accession>A0A0D2GCJ8</accession>
<dbReference type="RefSeq" id="XP_013282216.1">
    <property type="nucleotide sequence ID" value="XM_013426762.1"/>
</dbReference>
<dbReference type="GO" id="GO:0016491">
    <property type="term" value="F:oxidoreductase activity"/>
    <property type="evidence" value="ECO:0007669"/>
    <property type="project" value="InterPro"/>
</dbReference>
<keyword evidence="2" id="KW-1185">Reference proteome</keyword>
<dbReference type="STRING" id="1442368.A0A0D2GCJ8"/>
<sequence length="366" mass="41821">MAFHYTLGVSMPLIAGYLCYVRYHRYKRERLLSRPFGPSGRPLSSMTLDEAYAIIDQLQTLEFPTAFDKARAYALLKTGGIPTMTKLFMATGQNNPKNATKRAVDTNILLLETQTNPVTSDRHFQAIARINYLHARYRATGKILDEDMLHTLGDGLAEIVRWVNDYEWRRLNDVEVCALGVWHMALGEAMEIPYTMLPSCEEGWENGLHFAREMMAWTLAYEAKVAINTPNNSAFVNNYFETKAGKLPSVVKPLIKQMLAVDIDPTMRRSMGLPVPNLLIASYMRSFSTLRRFFLRYLSLPRAPSKVHRRLAEKPHPGTKLYNFGTDFWSHGISELPTRPKRTRRNSALKDMTLATLVQWLKKAKA</sequence>
<dbReference type="HOGENOM" id="CLU_039076_2_0_1"/>
<dbReference type="PANTHER" id="PTHR36124">
    <property type="match status" value="1"/>
</dbReference>
<protein>
    <submittedName>
        <fullName evidence="1">Unplaced genomic scaffold supercont1.5, whole genome shotgun sequence</fullName>
    </submittedName>
</protein>
<evidence type="ECO:0000313" key="2">
    <source>
        <dbReference type="Proteomes" id="UP000053029"/>
    </source>
</evidence>
<gene>
    <name evidence="1" type="ORF">Z517_08244</name>
</gene>